<dbReference type="InterPro" id="IPR057157">
    <property type="entry name" value="DUF7835"/>
</dbReference>
<keyword evidence="5" id="KW-1185">Reference proteome</keyword>
<proteinExistence type="predicted"/>
<protein>
    <recommendedName>
        <fullName evidence="1">DUF7835 domain-containing protein</fullName>
    </recommendedName>
</protein>
<evidence type="ECO:0000313" key="2">
    <source>
        <dbReference type="EMBL" id="AZH26399.1"/>
    </source>
</evidence>
<accession>A0A3M0DGQ1</accession>
<evidence type="ECO:0000259" key="1">
    <source>
        <dbReference type="Pfam" id="PF25205"/>
    </source>
</evidence>
<dbReference type="EMBL" id="CP034145">
    <property type="protein sequence ID" value="AZH26399.1"/>
    <property type="molecule type" value="Genomic_DNA"/>
</dbReference>
<reference evidence="3 4" key="1">
    <citation type="journal article" date="2015" name="Stand. Genomic Sci.">
        <title>Genomic Encyclopedia of Bacterial and Archaeal Type Strains, Phase III: the genomes of soil and plant-associated and newly described type strains.</title>
        <authorList>
            <person name="Whitman W.B."/>
            <person name="Woyke T."/>
            <person name="Klenk H.P."/>
            <person name="Zhou Y."/>
            <person name="Lilburn T.G."/>
            <person name="Beck B.J."/>
            <person name="De Vos P."/>
            <person name="Vandamme P."/>
            <person name="Eisen J.A."/>
            <person name="Garrity G."/>
            <person name="Hugenholtz P."/>
            <person name="Kyrpides N.C."/>
        </authorList>
    </citation>
    <scope>NUCLEOTIDE SEQUENCE [LARGE SCALE GENOMIC DNA]</scope>
    <source>
        <strain evidence="3 4">CGMCC 1.10124</strain>
    </source>
</reference>
<evidence type="ECO:0000313" key="5">
    <source>
        <dbReference type="Proteomes" id="UP000282007"/>
    </source>
</evidence>
<gene>
    <name evidence="3" type="ORF">ATH50_1585</name>
    <name evidence="2" type="ORF">DU502_13945</name>
</gene>
<organism evidence="3 4">
    <name type="scientific">Haloplanus aerogenes</name>
    <dbReference type="NCBI Taxonomy" id="660522"/>
    <lineage>
        <taxon>Archaea</taxon>
        <taxon>Methanobacteriati</taxon>
        <taxon>Methanobacteriota</taxon>
        <taxon>Stenosarchaea group</taxon>
        <taxon>Halobacteria</taxon>
        <taxon>Halobacteriales</taxon>
        <taxon>Haloferacaceae</taxon>
        <taxon>Haloplanus</taxon>
    </lineage>
</organism>
<evidence type="ECO:0000313" key="3">
    <source>
        <dbReference type="EMBL" id="RMB18136.1"/>
    </source>
</evidence>
<dbReference type="AlphaFoldDB" id="A0A3M0DGQ1"/>
<dbReference type="KEGG" id="haer:DU502_13945"/>
<reference evidence="2 5" key="2">
    <citation type="submission" date="2018-07" db="EMBL/GenBank/DDBJ databases">
        <title>Genome sequences of Haloplanus aerogenes JCM 16430T.</title>
        <authorList>
            <person name="Kim Y.B."/>
            <person name="Roh S.W."/>
        </authorList>
    </citation>
    <scope>NUCLEOTIDE SEQUENCE [LARGE SCALE GENOMIC DNA]</scope>
    <source>
        <strain evidence="2 5">JCM 16430</strain>
    </source>
</reference>
<sequence>MASKTRQTTTTTEYCDECGKAQPIEVSISILTESPTRENSAFSREPYRIVECRVCGEVTKTRMNDV</sequence>
<dbReference type="EMBL" id="REFS01000003">
    <property type="protein sequence ID" value="RMB18136.1"/>
    <property type="molecule type" value="Genomic_DNA"/>
</dbReference>
<dbReference type="Proteomes" id="UP000277326">
    <property type="component" value="Unassembled WGS sequence"/>
</dbReference>
<feature type="domain" description="DUF7835" evidence="1">
    <location>
        <begin position="1"/>
        <end position="65"/>
    </location>
</feature>
<name>A0A3M0DGQ1_9EURY</name>
<reference evidence="3" key="3">
    <citation type="submission" date="2018-10" db="EMBL/GenBank/DDBJ databases">
        <authorList>
            <person name="Whitman W."/>
            <person name="Huntemann M."/>
            <person name="Clum A."/>
            <person name="Pillay M."/>
            <person name="Palaniappan K."/>
            <person name="Varghese N."/>
            <person name="Mikhailova N."/>
            <person name="Stamatis D."/>
            <person name="Reddy T."/>
            <person name="Daum C."/>
            <person name="Shapiro N."/>
            <person name="Ivanova N."/>
            <person name="Kyrpides N."/>
            <person name="Woyke T."/>
        </authorList>
    </citation>
    <scope>NUCLEOTIDE SEQUENCE</scope>
    <source>
        <strain evidence="3">CGMCC 1.10124</strain>
    </source>
</reference>
<dbReference type="Pfam" id="PF25205">
    <property type="entry name" value="DUF7835"/>
    <property type="match status" value="1"/>
</dbReference>
<evidence type="ECO:0000313" key="4">
    <source>
        <dbReference type="Proteomes" id="UP000277326"/>
    </source>
</evidence>
<dbReference type="Proteomes" id="UP000282007">
    <property type="component" value="Chromosome"/>
</dbReference>